<dbReference type="GO" id="GO:0000166">
    <property type="term" value="F:nucleotide binding"/>
    <property type="evidence" value="ECO:0007669"/>
    <property type="project" value="UniProtKB-KW"/>
</dbReference>
<reference evidence="14" key="2">
    <citation type="submission" date="2022-01" db="EMBL/GenBank/DDBJ databases">
        <authorList>
            <person name="Hirooka S."/>
            <person name="Miyagishima S.Y."/>
        </authorList>
    </citation>
    <scope>NUCLEOTIDE SEQUENCE</scope>
    <source>
        <strain evidence="14">NBRC 102759</strain>
    </source>
</reference>
<dbReference type="InterPro" id="IPR026050">
    <property type="entry name" value="C1GALT1/C1GALT1_chp1"/>
</dbReference>
<dbReference type="AlphaFoldDB" id="A0A9C7PX73"/>
<dbReference type="EC" id="2.4.1.122" evidence="4"/>
<gene>
    <name evidence="14" type="ORF">GpartN1_g3871.t1</name>
</gene>
<organism evidence="14 15">
    <name type="scientific">Galdieria partita</name>
    <dbReference type="NCBI Taxonomy" id="83374"/>
    <lineage>
        <taxon>Eukaryota</taxon>
        <taxon>Rhodophyta</taxon>
        <taxon>Bangiophyceae</taxon>
        <taxon>Galdieriales</taxon>
        <taxon>Galdieriaceae</taxon>
        <taxon>Galdieria</taxon>
    </lineage>
</organism>
<evidence type="ECO:0000256" key="2">
    <source>
        <dbReference type="ARBA" id="ARBA00004922"/>
    </source>
</evidence>
<dbReference type="Gene3D" id="3.90.550.50">
    <property type="match status" value="1"/>
</dbReference>
<keyword evidence="5" id="KW-0328">Glycosyltransferase</keyword>
<evidence type="ECO:0000256" key="6">
    <source>
        <dbReference type="ARBA" id="ARBA00022679"/>
    </source>
</evidence>
<protein>
    <recommendedName>
        <fullName evidence="4">N-acetylgalactosaminide beta-1,3-galactosyltransferase</fullName>
        <ecNumber evidence="4">2.4.1.122</ecNumber>
    </recommendedName>
</protein>
<evidence type="ECO:0000256" key="5">
    <source>
        <dbReference type="ARBA" id="ARBA00022676"/>
    </source>
</evidence>
<keyword evidence="6" id="KW-0808">Transferase</keyword>
<dbReference type="GO" id="GO:0016263">
    <property type="term" value="F:glycoprotein-N-acetylgalactosamine 3-beta-galactosyltransferase activity"/>
    <property type="evidence" value="ECO:0007669"/>
    <property type="project" value="UniProtKB-EC"/>
</dbReference>
<keyword evidence="11 12" id="KW-0472">Membrane</keyword>
<keyword evidence="8" id="KW-0547">Nucleotide-binding</keyword>
<dbReference type="PANTHER" id="PTHR23033:SF47">
    <property type="entry name" value="APPLE DOMAIN-CONTAINING PROTEIN-RELATED"/>
    <property type="match status" value="1"/>
</dbReference>
<evidence type="ECO:0000256" key="12">
    <source>
        <dbReference type="SAM" id="Phobius"/>
    </source>
</evidence>
<accession>A0A9C7PX73</accession>
<dbReference type="EMBL" id="BQMJ01000030">
    <property type="protein sequence ID" value="GJQ12080.1"/>
    <property type="molecule type" value="Genomic_DNA"/>
</dbReference>
<dbReference type="Pfam" id="PF02434">
    <property type="entry name" value="Fringe"/>
    <property type="match status" value="1"/>
</dbReference>
<proteinExistence type="inferred from homology"/>
<evidence type="ECO:0000256" key="8">
    <source>
        <dbReference type="ARBA" id="ARBA00022741"/>
    </source>
</evidence>
<keyword evidence="7 12" id="KW-0812">Transmembrane</keyword>
<reference evidence="14" key="1">
    <citation type="journal article" date="2022" name="Proc. Natl. Acad. Sci. U.S.A.">
        <title>Life cycle and functional genomics of the unicellular red alga Galdieria for elucidating algal and plant evolution and industrial use.</title>
        <authorList>
            <person name="Hirooka S."/>
            <person name="Itabashi T."/>
            <person name="Ichinose T.M."/>
            <person name="Onuma R."/>
            <person name="Fujiwara T."/>
            <person name="Yamashita S."/>
            <person name="Jong L.W."/>
            <person name="Tomita R."/>
            <person name="Iwane A.H."/>
            <person name="Miyagishima S.Y."/>
        </authorList>
    </citation>
    <scope>NUCLEOTIDE SEQUENCE</scope>
    <source>
        <strain evidence="14">NBRC 102759</strain>
    </source>
</reference>
<evidence type="ECO:0000256" key="1">
    <source>
        <dbReference type="ARBA" id="ARBA00004606"/>
    </source>
</evidence>
<dbReference type="InterPro" id="IPR003378">
    <property type="entry name" value="Fringe-like_glycosylTrfase"/>
</dbReference>
<evidence type="ECO:0000313" key="15">
    <source>
        <dbReference type="Proteomes" id="UP001061958"/>
    </source>
</evidence>
<dbReference type="PANTHER" id="PTHR23033">
    <property type="entry name" value="BETA1,3-GALACTOSYLTRANSFERASE"/>
    <property type="match status" value="1"/>
</dbReference>
<evidence type="ECO:0000256" key="11">
    <source>
        <dbReference type="ARBA" id="ARBA00023136"/>
    </source>
</evidence>
<evidence type="ECO:0000313" key="14">
    <source>
        <dbReference type="EMBL" id="GJQ12080.1"/>
    </source>
</evidence>
<comment type="pathway">
    <text evidence="2">Protein modification; protein glycosylation.</text>
</comment>
<comment type="subcellular location">
    <subcellularLocation>
        <location evidence="1">Membrane</location>
        <topology evidence="1">Single-pass type II membrane protein</topology>
    </subcellularLocation>
</comment>
<feature type="domain" description="Fringe-like glycosyltransferase" evidence="13">
    <location>
        <begin position="240"/>
        <end position="356"/>
    </location>
</feature>
<evidence type="ECO:0000256" key="4">
    <source>
        <dbReference type="ARBA" id="ARBA00012557"/>
    </source>
</evidence>
<evidence type="ECO:0000256" key="9">
    <source>
        <dbReference type="ARBA" id="ARBA00022968"/>
    </source>
</evidence>
<comment type="caution">
    <text evidence="14">The sequence shown here is derived from an EMBL/GenBank/DDBJ whole genome shotgun (WGS) entry which is preliminary data.</text>
</comment>
<evidence type="ECO:0000259" key="13">
    <source>
        <dbReference type="Pfam" id="PF02434"/>
    </source>
</evidence>
<keyword evidence="10 12" id="KW-1133">Transmembrane helix</keyword>
<dbReference type="OrthoDB" id="414175at2759"/>
<dbReference type="Proteomes" id="UP001061958">
    <property type="component" value="Unassembled WGS sequence"/>
</dbReference>
<feature type="transmembrane region" description="Helical" evidence="12">
    <location>
        <begin position="46"/>
        <end position="69"/>
    </location>
</feature>
<dbReference type="GO" id="GO:0016020">
    <property type="term" value="C:membrane"/>
    <property type="evidence" value="ECO:0007669"/>
    <property type="project" value="UniProtKB-SubCell"/>
</dbReference>
<evidence type="ECO:0000256" key="3">
    <source>
        <dbReference type="ARBA" id="ARBA00006462"/>
    </source>
</evidence>
<keyword evidence="9" id="KW-0735">Signal-anchor</keyword>
<comment type="similarity">
    <text evidence="3">Belongs to the glycosyltransferase 31 family. Beta3-Gal-T subfamily.</text>
</comment>
<sequence>MKDAFQEGFLKRQSIPCHQNNFEVKITSSVPLGEEQLKRTGSLPGFFLHSASWVIVILIVFSGGFYLGYAGVWLSSSLQVRFPDAHMDSQGVPTVLMPEEDKGADTSQNIIEYDKLPLQGNEYEFDTNRLWEQIARNVAVAVKTGKGVWNSRIPAHMRTWWKRIPNKIIISDWSEPSNSIIGLEQMVDEDLREEMGISKLLRDIRDEDTPVFFGEVNDSFRLDSEKNLPGLATLYRTFPDAEWYIMIDDDTFIFLDNLARFLLDHSLRISSPRDVPLYFGNPFSVHIPSNDEFWEDLDKSTSTSISFAHGGSGILLSSKALKTIVPHIPWCMKKWQSCPHGDARVALCLYSFDILLTPKFLSFFHDTPQNMLLSFLPSLKDRNVILNQFPITLHHIVGDIVDRLVNLEYIVLERARLEMGQAFNQTVVTFLDLNDEFIED</sequence>
<evidence type="ECO:0000256" key="10">
    <source>
        <dbReference type="ARBA" id="ARBA00022989"/>
    </source>
</evidence>
<name>A0A9C7PX73_9RHOD</name>
<keyword evidence="15" id="KW-1185">Reference proteome</keyword>
<evidence type="ECO:0000256" key="7">
    <source>
        <dbReference type="ARBA" id="ARBA00022692"/>
    </source>
</evidence>